<dbReference type="PANTHER" id="PTHR47628">
    <property type="match status" value="1"/>
</dbReference>
<protein>
    <recommendedName>
        <fullName evidence="3">Urea ABC transporter substrate-binding protein</fullName>
    </recommendedName>
</protein>
<name>A0A7S1KLI2_9EUKA</name>
<dbReference type="InterPro" id="IPR028082">
    <property type="entry name" value="Peripla_BP_I"/>
</dbReference>
<keyword evidence="1" id="KW-0732">Signal</keyword>
<evidence type="ECO:0000313" key="2">
    <source>
        <dbReference type="EMBL" id="CAD9077697.1"/>
    </source>
</evidence>
<dbReference type="SUPFAM" id="SSF53822">
    <property type="entry name" value="Periplasmic binding protein-like I"/>
    <property type="match status" value="1"/>
</dbReference>
<dbReference type="CDD" id="cd06355">
    <property type="entry name" value="PBP1_FmdD-like"/>
    <property type="match status" value="1"/>
</dbReference>
<reference evidence="2" key="1">
    <citation type="submission" date="2021-01" db="EMBL/GenBank/DDBJ databases">
        <authorList>
            <person name="Corre E."/>
            <person name="Pelletier E."/>
            <person name="Niang G."/>
            <person name="Scheremetjew M."/>
            <person name="Finn R."/>
            <person name="Kale V."/>
            <person name="Holt S."/>
            <person name="Cochrane G."/>
            <person name="Meng A."/>
            <person name="Brown T."/>
            <person name="Cohen L."/>
        </authorList>
    </citation>
    <scope>NUCLEOTIDE SEQUENCE</scope>
    <source>
        <strain evidence="2">WS</strain>
    </source>
</reference>
<gene>
    <name evidence="2" type="ORF">PCOS0759_LOCUS929</name>
</gene>
<dbReference type="AlphaFoldDB" id="A0A7S1KLI2"/>
<sequence>MSLPLLLSFLLLFASLSVATDDNTIKIGILHSLTGSLGPSETTLKDVVLALIKETNDAGGVLGKTLVPVVKDPGSCWPCFANEARELLTNDQVKVVFGCWTSISRKFVLPVFEELNGLLWYPVQYEGEECSRNIFYTGAAPNQQAIPAVDYLHGSLNKTKFVLLGTDYVYPRTTNNILDSYLRNALSIPSQDILTIYTPFGHSDFDTIIDEVKEFAGTEGKTAIVSTINGDANVYFYRTLAEKQISASEIPVVAFSVGEGELDPLPSSVLALLKDHLAAWNYFQSVNNTLNHEFVKKFQNFVGDSSRVFNDPMEAHYIGFNMWKQAVEQSGSFEVDVVRQALYGQKVRSLSGYDVRMNTNHHLSKPIMIGKIKGDSQFDIVYQTDPVPGAAWSPYINTPLPTADWTFPWVCGKCFTPSYNVTV</sequence>
<dbReference type="Gene3D" id="3.40.50.2300">
    <property type="match status" value="2"/>
</dbReference>
<dbReference type="Pfam" id="PF13433">
    <property type="entry name" value="Peripla_BP_5"/>
    <property type="match status" value="1"/>
</dbReference>
<evidence type="ECO:0008006" key="3">
    <source>
        <dbReference type="Google" id="ProtNLM"/>
    </source>
</evidence>
<organism evidence="2">
    <name type="scientific">Percolomonas cosmopolitus</name>
    <dbReference type="NCBI Taxonomy" id="63605"/>
    <lineage>
        <taxon>Eukaryota</taxon>
        <taxon>Discoba</taxon>
        <taxon>Heterolobosea</taxon>
        <taxon>Tetramitia</taxon>
        <taxon>Eutetramitia</taxon>
        <taxon>Percolomonadidae</taxon>
        <taxon>Percolomonas</taxon>
    </lineage>
</organism>
<feature type="signal peptide" evidence="1">
    <location>
        <begin position="1"/>
        <end position="19"/>
    </location>
</feature>
<evidence type="ECO:0000256" key="1">
    <source>
        <dbReference type="SAM" id="SignalP"/>
    </source>
</evidence>
<proteinExistence type="predicted"/>
<dbReference type="EMBL" id="HBGD01001165">
    <property type="protein sequence ID" value="CAD9077697.1"/>
    <property type="molecule type" value="Transcribed_RNA"/>
</dbReference>
<dbReference type="PANTHER" id="PTHR47628:SF1">
    <property type="entry name" value="ALIPHATIC AMIDASE EXPRESSION-REGULATING PROTEIN"/>
    <property type="match status" value="1"/>
</dbReference>
<dbReference type="InterPro" id="IPR017777">
    <property type="entry name" value="ABC_urea-bd_UrtA"/>
</dbReference>
<accession>A0A7S1KLI2</accession>
<feature type="chain" id="PRO_5031313134" description="Urea ABC transporter substrate-binding protein" evidence="1">
    <location>
        <begin position="20"/>
        <end position="423"/>
    </location>
</feature>